<comment type="caution">
    <text evidence="2">The sequence shown here is derived from an EMBL/GenBank/DDBJ whole genome shotgun (WGS) entry which is preliminary data.</text>
</comment>
<organism evidence="2 3">
    <name type="scientific">Coniochaeta hoffmannii</name>
    <dbReference type="NCBI Taxonomy" id="91930"/>
    <lineage>
        <taxon>Eukaryota</taxon>
        <taxon>Fungi</taxon>
        <taxon>Dikarya</taxon>
        <taxon>Ascomycota</taxon>
        <taxon>Pezizomycotina</taxon>
        <taxon>Sordariomycetes</taxon>
        <taxon>Sordariomycetidae</taxon>
        <taxon>Coniochaetales</taxon>
        <taxon>Coniochaetaceae</taxon>
        <taxon>Coniochaeta</taxon>
    </lineage>
</organism>
<feature type="region of interest" description="Disordered" evidence="1">
    <location>
        <begin position="1"/>
        <end position="35"/>
    </location>
</feature>
<dbReference type="Proteomes" id="UP001174691">
    <property type="component" value="Unassembled WGS sequence"/>
</dbReference>
<keyword evidence="3" id="KW-1185">Reference proteome</keyword>
<name>A0AA38RZT9_9PEZI</name>
<feature type="compositionally biased region" description="Low complexity" evidence="1">
    <location>
        <begin position="313"/>
        <end position="323"/>
    </location>
</feature>
<reference evidence="2" key="1">
    <citation type="submission" date="2022-07" db="EMBL/GenBank/DDBJ databases">
        <title>Fungi with potential for degradation of polypropylene.</title>
        <authorList>
            <person name="Gostincar C."/>
        </authorList>
    </citation>
    <scope>NUCLEOTIDE SEQUENCE</scope>
    <source>
        <strain evidence="2">EXF-13287</strain>
    </source>
</reference>
<gene>
    <name evidence="2" type="ORF">NKR19_g1874</name>
</gene>
<evidence type="ECO:0000313" key="2">
    <source>
        <dbReference type="EMBL" id="KAJ9161803.1"/>
    </source>
</evidence>
<dbReference type="AlphaFoldDB" id="A0AA38RZT9"/>
<feature type="region of interest" description="Disordered" evidence="1">
    <location>
        <begin position="313"/>
        <end position="346"/>
    </location>
</feature>
<accession>A0AA38RZT9</accession>
<evidence type="ECO:0000313" key="3">
    <source>
        <dbReference type="Proteomes" id="UP001174691"/>
    </source>
</evidence>
<protein>
    <submittedName>
        <fullName evidence="2">Uncharacterized protein</fullName>
    </submittedName>
</protein>
<sequence>MSDNQQPAMSLPGPPGLRPVSAVPRPADQAPLPVPRSTFSTYAPFQPKCGHITVTRVYHLGYRCERCNRHGPFGWLYRCTEHQELILDDMHHRGFTTAFDAIGEHFSNQMSLGKWGPDKRRDKCSVLHEMTQEQMQSYTPQQIATLLAQREKVWKTAEQDLRSPQHNRGRAPVRWSLGANPSVFAGNLFETIPNEASPGKPWVPRMREECTFKACHHCYRRAAEKAWLSLDGVINGDIPPTAATAYAFHSFQDRPVCKASVLAEIGYRSVPLPRGHEAAAQPIIDLTQSDAATSATIDGYFLDEYDADNDSDWVTTDSDSSCYSDHDDDNENSPGARPLPSGTLRRSVPLSTLRERLATSTGTGPHAQDGPAAETQHLEHSQYSADTMSYLPDEFYDSNMLRSMEAVAQVASQIPLPAVAFEEELVFYVAELMAGVGVGRREEEGEGHLFGSQPPHVPGGIAVREEAEEAGLADIVTQV</sequence>
<feature type="region of interest" description="Disordered" evidence="1">
    <location>
        <begin position="359"/>
        <end position="381"/>
    </location>
</feature>
<proteinExistence type="predicted"/>
<dbReference type="EMBL" id="JANBVN010000018">
    <property type="protein sequence ID" value="KAJ9161803.1"/>
    <property type="molecule type" value="Genomic_DNA"/>
</dbReference>
<evidence type="ECO:0000256" key="1">
    <source>
        <dbReference type="SAM" id="MobiDB-lite"/>
    </source>
</evidence>